<reference evidence="2 3" key="1">
    <citation type="submission" date="2023-04" db="EMBL/GenBank/DDBJ databases">
        <title>Tenacibaculum tangerinum sp. nov., isolated from sea tidal flat of South Korea.</title>
        <authorList>
            <person name="Lee S.H."/>
            <person name="Kim J.-J."/>
        </authorList>
    </citation>
    <scope>NUCLEOTIDE SEQUENCE [LARGE SCALE GENOMIC DNA]</scope>
    <source>
        <strain evidence="2 3">GRR-S3-23</strain>
    </source>
</reference>
<dbReference type="Pfam" id="PF13751">
    <property type="entry name" value="DDE_Tnp_1_6"/>
    <property type="match status" value="1"/>
</dbReference>
<dbReference type="Proteomes" id="UP001232001">
    <property type="component" value="Chromosome"/>
</dbReference>
<gene>
    <name evidence="2" type="ORF">P8625_06045</name>
</gene>
<feature type="domain" description="Transposase DDE" evidence="1">
    <location>
        <begin position="9"/>
        <end position="92"/>
    </location>
</feature>
<accession>A0ABY8L9M0</accession>
<evidence type="ECO:0000259" key="1">
    <source>
        <dbReference type="Pfam" id="PF13751"/>
    </source>
</evidence>
<dbReference type="RefSeq" id="WP_279652578.1">
    <property type="nucleotide sequence ID" value="NZ_CP122539.1"/>
</dbReference>
<sequence length="100" mass="11440">MAVGIKEETIKQYKTKACKSCPVRTLCTTAKINGKIIQRSEYAPYIENNAKRIKTSGELYKKRQALVEHPFGTIKRQWGFDHIMTKKGKERKALVPMLGL</sequence>
<dbReference type="EMBL" id="CP122539">
    <property type="protein sequence ID" value="WGH76715.1"/>
    <property type="molecule type" value="Genomic_DNA"/>
</dbReference>
<protein>
    <submittedName>
        <fullName evidence="2">Transposase</fullName>
    </submittedName>
</protein>
<name>A0ABY8L9M0_9FLAO</name>
<proteinExistence type="predicted"/>
<organism evidence="2 3">
    <name type="scientific">Tenacibaculum tangerinum</name>
    <dbReference type="NCBI Taxonomy" id="3038772"/>
    <lineage>
        <taxon>Bacteria</taxon>
        <taxon>Pseudomonadati</taxon>
        <taxon>Bacteroidota</taxon>
        <taxon>Flavobacteriia</taxon>
        <taxon>Flavobacteriales</taxon>
        <taxon>Flavobacteriaceae</taxon>
        <taxon>Tenacibaculum</taxon>
    </lineage>
</organism>
<keyword evidence="3" id="KW-1185">Reference proteome</keyword>
<dbReference type="InterPro" id="IPR025668">
    <property type="entry name" value="Tnp_DDE_dom"/>
</dbReference>
<evidence type="ECO:0000313" key="3">
    <source>
        <dbReference type="Proteomes" id="UP001232001"/>
    </source>
</evidence>
<evidence type="ECO:0000313" key="2">
    <source>
        <dbReference type="EMBL" id="WGH76715.1"/>
    </source>
</evidence>